<reference evidence="3" key="1">
    <citation type="submission" date="2010-02" db="EMBL/GenBank/DDBJ databases">
        <title>Sequencing and annotation of the Blastocystis hominis genome.</title>
        <authorList>
            <person name="Wincker P."/>
        </authorList>
    </citation>
    <scope>NUCLEOTIDE SEQUENCE</scope>
    <source>
        <strain evidence="3">Singapore isolate B</strain>
    </source>
</reference>
<dbReference type="EMBL" id="FN668672">
    <property type="protein sequence ID" value="CBK24051.2"/>
    <property type="molecule type" value="Genomic_DNA"/>
</dbReference>
<protein>
    <recommendedName>
        <fullName evidence="5">Thioredoxin domain-containing protein</fullName>
    </recommendedName>
</protein>
<dbReference type="PANTHER" id="PTHR15337">
    <property type="entry name" value="ANTERIOR GRADIENT PROTEIN-RELATED"/>
    <property type="match status" value="1"/>
</dbReference>
<dbReference type="Proteomes" id="UP000008312">
    <property type="component" value="Unassembled WGS sequence"/>
</dbReference>
<keyword evidence="4" id="KW-1185">Reference proteome</keyword>
<dbReference type="PANTHER" id="PTHR15337:SF11">
    <property type="entry name" value="THIOREDOXIN DOMAIN-CONTAINING PROTEIN"/>
    <property type="match status" value="1"/>
</dbReference>
<dbReference type="AlphaFoldDB" id="D8M7L2"/>
<feature type="chain" id="PRO_5003117763" description="Thioredoxin domain-containing protein" evidence="2">
    <location>
        <begin position="23"/>
        <end position="162"/>
    </location>
</feature>
<dbReference type="OMA" id="SEHFVMV"/>
<sequence length="162" mass="18197">MFIRVCVLILAVALATSTTSRASTDGALEASEKIDWKTFDEGMSEIKRDGKPGIVLIQRPSCPACRNLNAIFATSTKIQDLSKSFVMIRCNSGENLHDEAYNGDGSYVPRLFFVSPRGEVLTKVTAVQGESRFKYYYYSEDQLLQNMQHSLQKYNLRASYVC</sequence>
<feature type="signal peptide" evidence="2">
    <location>
        <begin position="1"/>
        <end position="22"/>
    </location>
</feature>
<evidence type="ECO:0000313" key="4">
    <source>
        <dbReference type="Proteomes" id="UP000008312"/>
    </source>
</evidence>
<dbReference type="Gene3D" id="3.40.30.10">
    <property type="entry name" value="Glutaredoxin"/>
    <property type="match status" value="1"/>
</dbReference>
<dbReference type="InterPro" id="IPR051099">
    <property type="entry name" value="AGR/TXD"/>
</dbReference>
<accession>D8M7L2</accession>
<name>D8M7L2_BLAHO</name>
<evidence type="ECO:0000256" key="1">
    <source>
        <dbReference type="ARBA" id="ARBA00022729"/>
    </source>
</evidence>
<dbReference type="Pfam" id="PF13899">
    <property type="entry name" value="Thioredoxin_7"/>
    <property type="match status" value="1"/>
</dbReference>
<dbReference type="InterPro" id="IPR036249">
    <property type="entry name" value="Thioredoxin-like_sf"/>
</dbReference>
<dbReference type="GeneID" id="24923284"/>
<dbReference type="SUPFAM" id="SSF52833">
    <property type="entry name" value="Thioredoxin-like"/>
    <property type="match status" value="1"/>
</dbReference>
<dbReference type="InParanoid" id="D8M7L2"/>
<proteinExistence type="predicted"/>
<keyword evidence="1 2" id="KW-0732">Signal</keyword>
<dbReference type="OrthoDB" id="262308at2759"/>
<evidence type="ECO:0000313" key="3">
    <source>
        <dbReference type="EMBL" id="CBK24051.2"/>
    </source>
</evidence>
<dbReference type="RefSeq" id="XP_012898099.1">
    <property type="nucleotide sequence ID" value="XM_013042645.1"/>
</dbReference>
<dbReference type="GO" id="GO:0005783">
    <property type="term" value="C:endoplasmic reticulum"/>
    <property type="evidence" value="ECO:0007669"/>
    <property type="project" value="TreeGrafter"/>
</dbReference>
<evidence type="ECO:0000256" key="2">
    <source>
        <dbReference type="SAM" id="SignalP"/>
    </source>
</evidence>
<evidence type="ECO:0008006" key="5">
    <source>
        <dbReference type="Google" id="ProtNLM"/>
    </source>
</evidence>
<gene>
    <name evidence="3" type="ORF">GSBLH_T00007160001</name>
</gene>
<organism evidence="3">
    <name type="scientific">Blastocystis hominis</name>
    <dbReference type="NCBI Taxonomy" id="12968"/>
    <lineage>
        <taxon>Eukaryota</taxon>
        <taxon>Sar</taxon>
        <taxon>Stramenopiles</taxon>
        <taxon>Bigyra</taxon>
        <taxon>Opalozoa</taxon>
        <taxon>Opalinata</taxon>
        <taxon>Blastocystidae</taxon>
        <taxon>Blastocystis</taxon>
    </lineage>
</organism>